<dbReference type="EMBL" id="JTDY01001034">
    <property type="protein sequence ID" value="KOB75070.1"/>
    <property type="molecule type" value="Genomic_DNA"/>
</dbReference>
<dbReference type="AlphaFoldDB" id="A0A0L7LI41"/>
<evidence type="ECO:0000313" key="2">
    <source>
        <dbReference type="EMBL" id="KOB75070.1"/>
    </source>
</evidence>
<proteinExistence type="predicted"/>
<accession>A0A0L7LI41</accession>
<comment type="caution">
    <text evidence="2">The sequence shown here is derived from an EMBL/GenBank/DDBJ whole genome shotgun (WGS) entry which is preliminary data.</text>
</comment>
<keyword evidence="3" id="KW-1185">Reference proteome</keyword>
<feature type="chain" id="PRO_5005573466" evidence="1">
    <location>
        <begin position="19"/>
        <end position="192"/>
    </location>
</feature>
<protein>
    <submittedName>
        <fullName evidence="2">Uncharacterized protein</fullName>
    </submittedName>
</protein>
<evidence type="ECO:0000313" key="3">
    <source>
        <dbReference type="Proteomes" id="UP000037510"/>
    </source>
</evidence>
<organism evidence="2 3">
    <name type="scientific">Operophtera brumata</name>
    <name type="common">Winter moth</name>
    <name type="synonym">Phalaena brumata</name>
    <dbReference type="NCBI Taxonomy" id="104452"/>
    <lineage>
        <taxon>Eukaryota</taxon>
        <taxon>Metazoa</taxon>
        <taxon>Ecdysozoa</taxon>
        <taxon>Arthropoda</taxon>
        <taxon>Hexapoda</taxon>
        <taxon>Insecta</taxon>
        <taxon>Pterygota</taxon>
        <taxon>Neoptera</taxon>
        <taxon>Endopterygota</taxon>
        <taxon>Lepidoptera</taxon>
        <taxon>Glossata</taxon>
        <taxon>Ditrysia</taxon>
        <taxon>Geometroidea</taxon>
        <taxon>Geometridae</taxon>
        <taxon>Larentiinae</taxon>
        <taxon>Operophtera</taxon>
    </lineage>
</organism>
<reference evidence="2 3" key="1">
    <citation type="journal article" date="2015" name="Genome Biol. Evol.">
        <title>The genome of winter moth (Operophtera brumata) provides a genomic perspective on sexual dimorphism and phenology.</title>
        <authorList>
            <person name="Derks M.F."/>
            <person name="Smit S."/>
            <person name="Salis L."/>
            <person name="Schijlen E."/>
            <person name="Bossers A."/>
            <person name="Mateman C."/>
            <person name="Pijl A.S."/>
            <person name="de Ridder D."/>
            <person name="Groenen M.A."/>
            <person name="Visser M.E."/>
            <person name="Megens H.J."/>
        </authorList>
    </citation>
    <scope>NUCLEOTIDE SEQUENCE [LARGE SCALE GENOMIC DNA]</scope>
    <source>
        <strain evidence="2">WM2013NL</strain>
        <tissue evidence="2">Head and thorax</tissue>
    </source>
</reference>
<gene>
    <name evidence="2" type="ORF">OBRU01_08468</name>
</gene>
<name>A0A0L7LI41_OPEBR</name>
<evidence type="ECO:0000256" key="1">
    <source>
        <dbReference type="SAM" id="SignalP"/>
    </source>
</evidence>
<sequence>MYHLLLVSYLALFGSVIALSDVNQQCIAENSEAWSNDNLIGTWYKMWKFTLFGGMVDSWSCAELNFTRPTADILQEYKNKYNDPDLPYNMDDNPVLVNDGYTVDGLVFGHNIAKFYVLTPNTTALLNWDGYAVDAYRLLSPKYIMYTQCALRGHTRWLLSNDRFAPVAEMQDLIKNNAVLNHLDGQRYCATY</sequence>
<dbReference type="Proteomes" id="UP000037510">
    <property type="component" value="Unassembled WGS sequence"/>
</dbReference>
<feature type="signal peptide" evidence="1">
    <location>
        <begin position="1"/>
        <end position="18"/>
    </location>
</feature>
<keyword evidence="1" id="KW-0732">Signal</keyword>